<dbReference type="GO" id="GO:0016787">
    <property type="term" value="F:hydrolase activity"/>
    <property type="evidence" value="ECO:0007669"/>
    <property type="project" value="InterPro"/>
</dbReference>
<accession>A0A6C0GW18</accession>
<dbReference type="EMBL" id="CP048222">
    <property type="protein sequence ID" value="QHT72087.1"/>
    <property type="molecule type" value="Genomic_DNA"/>
</dbReference>
<dbReference type="Pfam" id="PF06439">
    <property type="entry name" value="3keto-disac_hyd"/>
    <property type="match status" value="1"/>
</dbReference>
<sequence length="267" mass="30127">MNTTSKKTSSDGWIQLFNGKDLKDWQVKIRNYPLNENYGNTFQVENGVMKVDYSQYQNFDEKFGHIFYKQKYSYYLLSLEYRFTGEQAKGGPGWAIRNSGAMLHCQPPATMGLDQDFPISIEVQFLGGNGKDERHTANLCTPGTNVVLNGKLFTPHCIDSNSKTYHGDQWVRADVLVLGDSLVKHIVEGDTVLTYEKPQIGGGNVSSHDPAVKMDGKLLTEGYIALQSESHPVEFRRVELYNLEKQSKNTVALQAALTALQQRKNHR</sequence>
<protein>
    <submittedName>
        <fullName evidence="2">DUF1080 domain-containing protein</fullName>
    </submittedName>
</protein>
<evidence type="ECO:0000259" key="1">
    <source>
        <dbReference type="Pfam" id="PF06439"/>
    </source>
</evidence>
<dbReference type="InterPro" id="IPR010496">
    <property type="entry name" value="AL/BT2_dom"/>
</dbReference>
<gene>
    <name evidence="2" type="ORF">GXP67_19310</name>
</gene>
<organism evidence="2 3">
    <name type="scientific">Rhodocytophaga rosea</name>
    <dbReference type="NCBI Taxonomy" id="2704465"/>
    <lineage>
        <taxon>Bacteria</taxon>
        <taxon>Pseudomonadati</taxon>
        <taxon>Bacteroidota</taxon>
        <taxon>Cytophagia</taxon>
        <taxon>Cytophagales</taxon>
        <taxon>Rhodocytophagaceae</taxon>
        <taxon>Rhodocytophaga</taxon>
    </lineage>
</organism>
<feature type="domain" description="3-keto-alpha-glucoside-1,2-lyase/3-keto-2-hydroxy-glucal hydratase" evidence="1">
    <location>
        <begin position="12"/>
        <end position="240"/>
    </location>
</feature>
<reference evidence="2 3" key="1">
    <citation type="submission" date="2020-01" db="EMBL/GenBank/DDBJ databases">
        <authorList>
            <person name="Kim M.K."/>
        </authorList>
    </citation>
    <scope>NUCLEOTIDE SEQUENCE [LARGE SCALE GENOMIC DNA]</scope>
    <source>
        <strain evidence="2 3">172606-1</strain>
    </source>
</reference>
<dbReference type="Gene3D" id="2.60.120.560">
    <property type="entry name" value="Exo-inulinase, domain 1"/>
    <property type="match status" value="1"/>
</dbReference>
<name>A0A6C0GW18_9BACT</name>
<keyword evidence="3" id="KW-1185">Reference proteome</keyword>
<dbReference type="Proteomes" id="UP000480178">
    <property type="component" value="Chromosome"/>
</dbReference>
<evidence type="ECO:0000313" key="2">
    <source>
        <dbReference type="EMBL" id="QHT72087.1"/>
    </source>
</evidence>
<dbReference type="KEGG" id="rhoz:GXP67_19310"/>
<evidence type="ECO:0000313" key="3">
    <source>
        <dbReference type="Proteomes" id="UP000480178"/>
    </source>
</evidence>
<dbReference type="AlphaFoldDB" id="A0A6C0GW18"/>
<proteinExistence type="predicted"/>